<keyword evidence="2" id="KW-0812">Transmembrane</keyword>
<feature type="transmembrane region" description="Helical" evidence="2">
    <location>
        <begin position="106"/>
        <end position="128"/>
    </location>
</feature>
<organism evidence="3 4">
    <name type="scientific">Prochlorococcus marinus (strain MIT 9303)</name>
    <dbReference type="NCBI Taxonomy" id="59922"/>
    <lineage>
        <taxon>Bacteria</taxon>
        <taxon>Bacillati</taxon>
        <taxon>Cyanobacteriota</taxon>
        <taxon>Cyanophyceae</taxon>
        <taxon>Synechococcales</taxon>
        <taxon>Prochlorococcaceae</taxon>
        <taxon>Prochlorococcus</taxon>
    </lineage>
</organism>
<feature type="region of interest" description="Disordered" evidence="1">
    <location>
        <begin position="35"/>
        <end position="59"/>
    </location>
</feature>
<evidence type="ECO:0000256" key="2">
    <source>
        <dbReference type="SAM" id="Phobius"/>
    </source>
</evidence>
<sequence length="188" mass="20672">MAICVLVLAERDHADQLNEQLRAAETPLTRCELIQPATNSETQPERTASEANGNGKPLQSIDIDSIERLSPKLTRSRRQKLMAFWLLPFGFIFGIVITLSTDMDTFASYGSLGASIIGGLLGLVSGWMGSYAAAISVKIPNAEDVRILRNRHDQGQWLLLLETPMGIDLPWKVLREANPLALTSLSEL</sequence>
<reference evidence="3 4" key="1">
    <citation type="journal article" date="2007" name="PLoS Genet.">
        <title>Patterns and implications of gene gain and loss in the evolution of Prochlorococcus.</title>
        <authorList>
            <person name="Kettler G.C."/>
            <person name="Martiny A.C."/>
            <person name="Huang K."/>
            <person name="Zucker J."/>
            <person name="Coleman M.L."/>
            <person name="Rodrigue S."/>
            <person name="Chen F."/>
            <person name="Lapidus A."/>
            <person name="Ferriera S."/>
            <person name="Johnson J."/>
            <person name="Steglich C."/>
            <person name="Church G.M."/>
            <person name="Richardson P."/>
            <person name="Chisholm S.W."/>
        </authorList>
    </citation>
    <scope>NUCLEOTIDE SEQUENCE [LARGE SCALE GENOMIC DNA]</scope>
    <source>
        <strain evidence="3 4">MIT 9303</strain>
    </source>
</reference>
<name>A2C715_PROM3</name>
<dbReference type="EMBL" id="CP000554">
    <property type="protein sequence ID" value="ABM77275.1"/>
    <property type="molecule type" value="Genomic_DNA"/>
</dbReference>
<proteinExistence type="predicted"/>
<dbReference type="BioCyc" id="PMAR59922:G1G80-483-MONOMER"/>
<dbReference type="AlphaFoldDB" id="A2C715"/>
<gene>
    <name evidence="3" type="ordered locus">P9303_05231</name>
</gene>
<protein>
    <submittedName>
        <fullName evidence="3">Uncharacterized protein</fullName>
    </submittedName>
</protein>
<dbReference type="KEGG" id="pmf:P9303_05231"/>
<dbReference type="HOGENOM" id="CLU_120948_0_0_3"/>
<evidence type="ECO:0000313" key="3">
    <source>
        <dbReference type="EMBL" id="ABM77275.1"/>
    </source>
</evidence>
<dbReference type="RefSeq" id="WP_011825198.1">
    <property type="nucleotide sequence ID" value="NC_008820.1"/>
</dbReference>
<accession>A2C715</accession>
<keyword evidence="2" id="KW-1133">Transmembrane helix</keyword>
<keyword evidence="2" id="KW-0472">Membrane</keyword>
<evidence type="ECO:0000256" key="1">
    <source>
        <dbReference type="SAM" id="MobiDB-lite"/>
    </source>
</evidence>
<feature type="transmembrane region" description="Helical" evidence="2">
    <location>
        <begin position="81"/>
        <end position="100"/>
    </location>
</feature>
<evidence type="ECO:0000313" key="4">
    <source>
        <dbReference type="Proteomes" id="UP000002274"/>
    </source>
</evidence>
<dbReference type="Proteomes" id="UP000002274">
    <property type="component" value="Chromosome"/>
</dbReference>
<dbReference type="STRING" id="59922.P9303_05231"/>